<comment type="caution">
    <text evidence="2">The sequence shown here is derived from an EMBL/GenBank/DDBJ whole genome shotgun (WGS) entry which is preliminary data.</text>
</comment>
<keyword evidence="1" id="KW-0732">Signal</keyword>
<protein>
    <submittedName>
        <fullName evidence="2">Uncharacterized protein</fullName>
    </submittedName>
</protein>
<dbReference type="RefSeq" id="WP_377282492.1">
    <property type="nucleotide sequence ID" value="NZ_JBHRSI010000007.1"/>
</dbReference>
<dbReference type="EMBL" id="JBHUEY010000001">
    <property type="protein sequence ID" value="MFD1782984.1"/>
    <property type="molecule type" value="Genomic_DNA"/>
</dbReference>
<keyword evidence="3" id="KW-1185">Reference proteome</keyword>
<organism evidence="2 3">
    <name type="scientific">Phenylobacterium terrae</name>
    <dbReference type="NCBI Taxonomy" id="2665495"/>
    <lineage>
        <taxon>Bacteria</taxon>
        <taxon>Pseudomonadati</taxon>
        <taxon>Pseudomonadota</taxon>
        <taxon>Alphaproteobacteria</taxon>
        <taxon>Caulobacterales</taxon>
        <taxon>Caulobacteraceae</taxon>
        <taxon>Phenylobacterium</taxon>
    </lineage>
</organism>
<evidence type="ECO:0000313" key="2">
    <source>
        <dbReference type="EMBL" id="MFD1782984.1"/>
    </source>
</evidence>
<evidence type="ECO:0000313" key="3">
    <source>
        <dbReference type="Proteomes" id="UP001597237"/>
    </source>
</evidence>
<dbReference type="Proteomes" id="UP001597237">
    <property type="component" value="Unassembled WGS sequence"/>
</dbReference>
<reference evidence="3" key="1">
    <citation type="journal article" date="2019" name="Int. J. Syst. Evol. Microbiol.">
        <title>The Global Catalogue of Microorganisms (GCM) 10K type strain sequencing project: providing services to taxonomists for standard genome sequencing and annotation.</title>
        <authorList>
            <consortium name="The Broad Institute Genomics Platform"/>
            <consortium name="The Broad Institute Genome Sequencing Center for Infectious Disease"/>
            <person name="Wu L."/>
            <person name="Ma J."/>
        </authorList>
    </citation>
    <scope>NUCLEOTIDE SEQUENCE [LARGE SCALE GENOMIC DNA]</scope>
    <source>
        <strain evidence="3">DFY28</strain>
    </source>
</reference>
<sequence length="47" mass="4741">MARRRTAVIATVAALAAASALVGAFVSRGADDGQAGLLRTPLSYLPL</sequence>
<feature type="chain" id="PRO_5047541530" evidence="1">
    <location>
        <begin position="25"/>
        <end position="47"/>
    </location>
</feature>
<gene>
    <name evidence="2" type="ORF">ACFSC0_06225</name>
</gene>
<feature type="signal peptide" evidence="1">
    <location>
        <begin position="1"/>
        <end position="24"/>
    </location>
</feature>
<proteinExistence type="predicted"/>
<accession>A0ABW4MYC6</accession>
<evidence type="ECO:0000256" key="1">
    <source>
        <dbReference type="SAM" id="SignalP"/>
    </source>
</evidence>
<name>A0ABW4MYC6_9CAUL</name>